<accession>A0A4C1XSK2</accession>
<protein>
    <recommendedName>
        <fullName evidence="3">Mariner Mos1 transposase</fullName>
    </recommendedName>
</protein>
<reference evidence="1 2" key="1">
    <citation type="journal article" date="2019" name="Commun. Biol.">
        <title>The bagworm genome reveals a unique fibroin gene that provides high tensile strength.</title>
        <authorList>
            <person name="Kono N."/>
            <person name="Nakamura H."/>
            <person name="Ohtoshi R."/>
            <person name="Tomita M."/>
            <person name="Numata K."/>
            <person name="Arakawa K."/>
        </authorList>
    </citation>
    <scope>NUCLEOTIDE SEQUENCE [LARGE SCALE GENOMIC DNA]</scope>
</reference>
<dbReference type="OrthoDB" id="10017160at2759"/>
<dbReference type="Proteomes" id="UP000299102">
    <property type="component" value="Unassembled WGS sequence"/>
</dbReference>
<dbReference type="Gene3D" id="3.30.420.10">
    <property type="entry name" value="Ribonuclease H-like superfamily/Ribonuclease H"/>
    <property type="match status" value="1"/>
</dbReference>
<dbReference type="AlphaFoldDB" id="A0A4C1XSK2"/>
<evidence type="ECO:0000313" key="1">
    <source>
        <dbReference type="EMBL" id="GBP66936.1"/>
    </source>
</evidence>
<evidence type="ECO:0008006" key="3">
    <source>
        <dbReference type="Google" id="ProtNLM"/>
    </source>
</evidence>
<dbReference type="InterPro" id="IPR036397">
    <property type="entry name" value="RNaseH_sf"/>
</dbReference>
<comment type="caution">
    <text evidence="1">The sequence shown here is derived from an EMBL/GenBank/DDBJ whole genome shotgun (WGS) entry which is preliminary data.</text>
</comment>
<keyword evidence="2" id="KW-1185">Reference proteome</keyword>
<dbReference type="EMBL" id="BGZK01000972">
    <property type="protein sequence ID" value="GBP66936.1"/>
    <property type="molecule type" value="Genomic_DNA"/>
</dbReference>
<sequence length="111" mass="12783">MVWVYQDEPKPTKAARERSAFKRMIASFSNKAGHVATVALDNYCTVNSDWYTTVCLPEVIDDLRKNNRKRLIILHYDNASSYTAIQTNKFLKEKKSRTYKQSCTLSRPGTS</sequence>
<gene>
    <name evidence="1" type="ORF">EVAR_40528_1</name>
</gene>
<organism evidence="1 2">
    <name type="scientific">Eumeta variegata</name>
    <name type="common">Bagworm moth</name>
    <name type="synonym">Eumeta japonica</name>
    <dbReference type="NCBI Taxonomy" id="151549"/>
    <lineage>
        <taxon>Eukaryota</taxon>
        <taxon>Metazoa</taxon>
        <taxon>Ecdysozoa</taxon>
        <taxon>Arthropoda</taxon>
        <taxon>Hexapoda</taxon>
        <taxon>Insecta</taxon>
        <taxon>Pterygota</taxon>
        <taxon>Neoptera</taxon>
        <taxon>Endopterygota</taxon>
        <taxon>Lepidoptera</taxon>
        <taxon>Glossata</taxon>
        <taxon>Ditrysia</taxon>
        <taxon>Tineoidea</taxon>
        <taxon>Psychidae</taxon>
        <taxon>Oiketicinae</taxon>
        <taxon>Eumeta</taxon>
    </lineage>
</organism>
<dbReference type="GO" id="GO:0003676">
    <property type="term" value="F:nucleic acid binding"/>
    <property type="evidence" value="ECO:0007669"/>
    <property type="project" value="InterPro"/>
</dbReference>
<name>A0A4C1XSK2_EUMVA</name>
<evidence type="ECO:0000313" key="2">
    <source>
        <dbReference type="Proteomes" id="UP000299102"/>
    </source>
</evidence>
<proteinExistence type="predicted"/>